<evidence type="ECO:0000313" key="2">
    <source>
        <dbReference type="Proteomes" id="UP000189703"/>
    </source>
</evidence>
<keyword evidence="1" id="KW-1133">Transmembrane helix</keyword>
<dbReference type="KEGG" id="nnu:104593237"/>
<dbReference type="eggNOG" id="ENOG502S0G6">
    <property type="taxonomic scope" value="Eukaryota"/>
</dbReference>
<dbReference type="GeneID" id="104593237"/>
<dbReference type="InParanoid" id="A0A1U7ZRE0"/>
<accession>A0A1U7ZRE0</accession>
<organism evidence="2 3">
    <name type="scientific">Nelumbo nucifera</name>
    <name type="common">Sacred lotus</name>
    <dbReference type="NCBI Taxonomy" id="4432"/>
    <lineage>
        <taxon>Eukaryota</taxon>
        <taxon>Viridiplantae</taxon>
        <taxon>Streptophyta</taxon>
        <taxon>Embryophyta</taxon>
        <taxon>Tracheophyta</taxon>
        <taxon>Spermatophyta</taxon>
        <taxon>Magnoliopsida</taxon>
        <taxon>Proteales</taxon>
        <taxon>Nelumbonaceae</taxon>
        <taxon>Nelumbo</taxon>
    </lineage>
</organism>
<feature type="transmembrane region" description="Helical" evidence="1">
    <location>
        <begin position="110"/>
        <end position="136"/>
    </location>
</feature>
<proteinExistence type="predicted"/>
<dbReference type="PANTHER" id="PTHR36714:SF2">
    <property type="entry name" value="TRANSMEMBRANE PROTEIN"/>
    <property type="match status" value="1"/>
</dbReference>
<dbReference type="Proteomes" id="UP000189703">
    <property type="component" value="Unplaced"/>
</dbReference>
<evidence type="ECO:0000256" key="1">
    <source>
        <dbReference type="SAM" id="Phobius"/>
    </source>
</evidence>
<feature type="transmembrane region" description="Helical" evidence="1">
    <location>
        <begin position="221"/>
        <end position="242"/>
    </location>
</feature>
<name>A0A1U7ZRE0_NELNU</name>
<dbReference type="OrthoDB" id="1095660at2759"/>
<dbReference type="AlphaFoldDB" id="A0A1U7ZRE0"/>
<reference evidence="3" key="1">
    <citation type="submission" date="2025-08" db="UniProtKB">
        <authorList>
            <consortium name="RefSeq"/>
        </authorList>
    </citation>
    <scope>IDENTIFICATION</scope>
</reference>
<keyword evidence="1" id="KW-0812">Transmembrane</keyword>
<evidence type="ECO:0000313" key="3">
    <source>
        <dbReference type="RefSeq" id="XP_010251306.1"/>
    </source>
</evidence>
<dbReference type="FunCoup" id="A0A1U7ZRE0">
    <property type="interactions" value="42"/>
</dbReference>
<protein>
    <submittedName>
        <fullName evidence="3">Uncharacterized protein LOC104593237</fullName>
    </submittedName>
</protein>
<keyword evidence="2" id="KW-1185">Reference proteome</keyword>
<dbReference type="PANTHER" id="PTHR36714">
    <property type="entry name" value="T23E23.1"/>
    <property type="match status" value="1"/>
</dbReference>
<dbReference type="OMA" id="WWMILEV"/>
<sequence length="298" mass="33839">METQSNRIMMREKLGFSGILKSALTIPYKSPSFLIFAFTTSLPLFFTLLLHDIIVQRSLIEASAAMRSLSFGYTIQFHFPSSVYFYDWSSPLETAGRLARSMSHRIIQLGLLRLVPLHLFYLLNTIAVVHSASLIYTGETPVSLKEMLQIPNSPSRAESVICDIFFKLLGGVFSIALFVKWLDWTTIWNMSIVISILEERRGIETLEASVYFSRGSRQRGLLLTTVFFVWSFCIMVSGQYMAGHGKLGGILSTSMLVSLGCLVNTVKWIVCMVYYYDCKKRILEKKIDVEEGREVETN</sequence>
<dbReference type="RefSeq" id="XP_010251306.1">
    <property type="nucleotide sequence ID" value="XM_010253004.2"/>
</dbReference>
<feature type="transmembrane region" description="Helical" evidence="1">
    <location>
        <begin position="254"/>
        <end position="276"/>
    </location>
</feature>
<feature type="transmembrane region" description="Helical" evidence="1">
    <location>
        <begin position="164"/>
        <end position="182"/>
    </location>
</feature>
<keyword evidence="1" id="KW-0472">Membrane</keyword>
<gene>
    <name evidence="3" type="primary">LOC104593237</name>
</gene>
<feature type="transmembrane region" description="Helical" evidence="1">
    <location>
        <begin position="32"/>
        <end position="50"/>
    </location>
</feature>